<evidence type="ECO:0000256" key="3">
    <source>
        <dbReference type="ARBA" id="ARBA00022475"/>
    </source>
</evidence>
<evidence type="ECO:0000256" key="7">
    <source>
        <dbReference type="SAM" id="Phobius"/>
    </source>
</evidence>
<dbReference type="OrthoDB" id="9780160at2"/>
<feature type="transmembrane region" description="Helical" evidence="7">
    <location>
        <begin position="164"/>
        <end position="186"/>
    </location>
</feature>
<evidence type="ECO:0000256" key="1">
    <source>
        <dbReference type="ARBA" id="ARBA00004429"/>
    </source>
</evidence>
<dbReference type="Pfam" id="PF01554">
    <property type="entry name" value="MatE"/>
    <property type="match status" value="2"/>
</dbReference>
<dbReference type="EMBL" id="RJUK01000001">
    <property type="protein sequence ID" value="ROQ21750.1"/>
    <property type="molecule type" value="Genomic_DNA"/>
</dbReference>
<feature type="transmembrane region" description="Helical" evidence="7">
    <location>
        <begin position="198"/>
        <end position="219"/>
    </location>
</feature>
<dbReference type="PANTHER" id="PTHR42925">
    <property type="entry name" value="MULTIDRUG AND TOXIN EFFLUX PROTEIN MATE FAMILY"/>
    <property type="match status" value="1"/>
</dbReference>
<name>A0A3N1P4W2_9GAMM</name>
<gene>
    <name evidence="8" type="ORF">EDC38_2377</name>
</gene>
<comment type="caution">
    <text evidence="8">The sequence shown here is derived from an EMBL/GenBank/DDBJ whole genome shotgun (WGS) entry which is preliminary data.</text>
</comment>
<keyword evidence="2" id="KW-0813">Transport</keyword>
<dbReference type="GO" id="GO:0042910">
    <property type="term" value="F:xenobiotic transmembrane transporter activity"/>
    <property type="evidence" value="ECO:0007669"/>
    <property type="project" value="InterPro"/>
</dbReference>
<dbReference type="PIRSF" id="PIRSF006603">
    <property type="entry name" value="DinF"/>
    <property type="match status" value="1"/>
</dbReference>
<feature type="transmembrane region" description="Helical" evidence="7">
    <location>
        <begin position="49"/>
        <end position="80"/>
    </location>
</feature>
<keyword evidence="3" id="KW-1003">Cell membrane</keyword>
<dbReference type="InterPro" id="IPR047135">
    <property type="entry name" value="YsiQ"/>
</dbReference>
<protein>
    <submittedName>
        <fullName evidence="8">Putative MATE family efflux protein</fullName>
    </submittedName>
</protein>
<organism evidence="8 9">
    <name type="scientific">Marinimicrobium koreense</name>
    <dbReference type="NCBI Taxonomy" id="306545"/>
    <lineage>
        <taxon>Bacteria</taxon>
        <taxon>Pseudomonadati</taxon>
        <taxon>Pseudomonadota</taxon>
        <taxon>Gammaproteobacteria</taxon>
        <taxon>Cellvibrionales</taxon>
        <taxon>Cellvibrionaceae</taxon>
        <taxon>Marinimicrobium</taxon>
    </lineage>
</organism>
<feature type="transmembrane region" description="Helical" evidence="7">
    <location>
        <begin position="359"/>
        <end position="381"/>
    </location>
</feature>
<dbReference type="AlphaFoldDB" id="A0A3N1P4W2"/>
<accession>A0A3N1P4W2</accession>
<keyword evidence="5 7" id="KW-1133">Transmembrane helix</keyword>
<dbReference type="InterPro" id="IPR048279">
    <property type="entry name" value="MdtK-like"/>
</dbReference>
<dbReference type="NCBIfam" id="TIGR00797">
    <property type="entry name" value="matE"/>
    <property type="match status" value="1"/>
</dbReference>
<proteinExistence type="predicted"/>
<dbReference type="RefSeq" id="WP_123638687.1">
    <property type="nucleotide sequence ID" value="NZ_RJUK01000001.1"/>
</dbReference>
<dbReference type="GO" id="GO:0015297">
    <property type="term" value="F:antiporter activity"/>
    <property type="evidence" value="ECO:0007669"/>
    <property type="project" value="InterPro"/>
</dbReference>
<feature type="transmembrane region" description="Helical" evidence="7">
    <location>
        <begin position="277"/>
        <end position="305"/>
    </location>
</feature>
<dbReference type="Proteomes" id="UP000273643">
    <property type="component" value="Unassembled WGS sequence"/>
</dbReference>
<feature type="transmembrane region" description="Helical" evidence="7">
    <location>
        <begin position="12"/>
        <end position="29"/>
    </location>
</feature>
<feature type="transmembrane region" description="Helical" evidence="7">
    <location>
        <begin position="92"/>
        <end position="113"/>
    </location>
</feature>
<dbReference type="InterPro" id="IPR002528">
    <property type="entry name" value="MATE_fam"/>
</dbReference>
<feature type="transmembrane region" description="Helical" evidence="7">
    <location>
        <begin position="326"/>
        <end position="347"/>
    </location>
</feature>
<keyword evidence="6 7" id="KW-0472">Membrane</keyword>
<keyword evidence="9" id="KW-1185">Reference proteome</keyword>
<evidence type="ECO:0000256" key="4">
    <source>
        <dbReference type="ARBA" id="ARBA00022692"/>
    </source>
</evidence>
<evidence type="ECO:0000256" key="5">
    <source>
        <dbReference type="ARBA" id="ARBA00022989"/>
    </source>
</evidence>
<keyword evidence="4 7" id="KW-0812">Transmembrane</keyword>
<dbReference type="PANTHER" id="PTHR42925:SF2">
    <property type="entry name" value="NA+ DRIVEN MULTIDRUG EFFLUX PUMP"/>
    <property type="match status" value="1"/>
</dbReference>
<comment type="subcellular location">
    <subcellularLocation>
        <location evidence="1">Cell inner membrane</location>
        <topology evidence="1">Multi-pass membrane protein</topology>
    </subcellularLocation>
</comment>
<reference evidence="8 9" key="1">
    <citation type="submission" date="2018-11" db="EMBL/GenBank/DDBJ databases">
        <title>Genomic Encyclopedia of Type Strains, Phase IV (KMG-IV): sequencing the most valuable type-strain genomes for metagenomic binning, comparative biology and taxonomic classification.</title>
        <authorList>
            <person name="Goeker M."/>
        </authorList>
    </citation>
    <scope>NUCLEOTIDE SEQUENCE [LARGE SCALE GENOMIC DNA]</scope>
    <source>
        <strain evidence="8 9">DSM 16974</strain>
    </source>
</reference>
<dbReference type="CDD" id="cd13134">
    <property type="entry name" value="MATE_like_8"/>
    <property type="match status" value="1"/>
</dbReference>
<sequence>MTTALRPDNRQFWWTVILLALPIALQMLLQSLLGMADVVMVSRLGSEAIAAVGLAAKLHFLLLVLMSGLATGCSVLVAQYSGAGKFASCQRTLGVTLMVGTLTMVPFLLLFGVRPEIWLGWLNPDAEVVALAARYLVITAPALLLTQWIVIYEASLRALGNTGMPLAAGTLSILINVSLNYILIFGHFGFPALGVAGAAWGTLIARLCQLLFILGWVYGRQHGFALRWAQFKPALAWQPARRFLAFSLPLVANYGLWGLGNATYHVMTGFTGTHALAVMGVIVPIESAFFALFVGLANASAVMVGRTLGADNTEEAWRLHKVFDRLTLILVLTLSLTLWLISPWILSAFGEVEQDTAELLRATLGIFCALVWVKIFNMMRIIGVLRAGGDNRFVLITDVLVMWGVGIPLCALAIFGLGWPFLIVYALMFLEDALKFFPMWRRIGKRLWMKNLTQDD</sequence>
<feature type="transmembrane region" description="Helical" evidence="7">
    <location>
        <begin position="133"/>
        <end position="152"/>
    </location>
</feature>
<dbReference type="GO" id="GO:0005886">
    <property type="term" value="C:plasma membrane"/>
    <property type="evidence" value="ECO:0007669"/>
    <property type="project" value="UniProtKB-SubCell"/>
</dbReference>
<feature type="transmembrane region" description="Helical" evidence="7">
    <location>
        <begin position="240"/>
        <end position="257"/>
    </location>
</feature>
<evidence type="ECO:0000313" key="9">
    <source>
        <dbReference type="Proteomes" id="UP000273643"/>
    </source>
</evidence>
<evidence type="ECO:0000313" key="8">
    <source>
        <dbReference type="EMBL" id="ROQ21750.1"/>
    </source>
</evidence>
<evidence type="ECO:0000256" key="6">
    <source>
        <dbReference type="ARBA" id="ARBA00023136"/>
    </source>
</evidence>
<evidence type="ECO:0000256" key="2">
    <source>
        <dbReference type="ARBA" id="ARBA00022448"/>
    </source>
</evidence>